<accession>A0A081BVA0</accession>
<dbReference type="Proteomes" id="UP000030661">
    <property type="component" value="Unassembled WGS sequence"/>
</dbReference>
<evidence type="ECO:0000313" key="7">
    <source>
        <dbReference type="Proteomes" id="UP000030661"/>
    </source>
</evidence>
<dbReference type="Pfam" id="PF07264">
    <property type="entry name" value="EI24"/>
    <property type="match status" value="1"/>
</dbReference>
<dbReference type="eggNOG" id="COG2981">
    <property type="taxonomic scope" value="Bacteria"/>
</dbReference>
<feature type="transmembrane region" description="Helical" evidence="5">
    <location>
        <begin position="120"/>
        <end position="145"/>
    </location>
</feature>
<protein>
    <submittedName>
        <fullName evidence="6">Uncharacterized protein</fullName>
    </submittedName>
</protein>
<gene>
    <name evidence="6" type="ORF">U27_03217</name>
</gene>
<evidence type="ECO:0000256" key="1">
    <source>
        <dbReference type="ARBA" id="ARBA00004141"/>
    </source>
</evidence>
<name>A0A081BVA0_VECG1</name>
<dbReference type="STRING" id="1499967.U27_03217"/>
<dbReference type="HOGENOM" id="CLU_081565_0_1_0"/>
<keyword evidence="4 5" id="KW-0472">Membrane</keyword>
<dbReference type="InterPro" id="IPR059112">
    <property type="entry name" value="CysZ/EI24"/>
</dbReference>
<comment type="subcellular location">
    <subcellularLocation>
        <location evidence="1">Membrane</location>
        <topology evidence="1">Multi-pass membrane protein</topology>
    </subcellularLocation>
</comment>
<dbReference type="EMBL" id="DF820464">
    <property type="protein sequence ID" value="GAK56255.1"/>
    <property type="molecule type" value="Genomic_DNA"/>
</dbReference>
<dbReference type="AlphaFoldDB" id="A0A081BVA0"/>
<evidence type="ECO:0000256" key="4">
    <source>
        <dbReference type="ARBA" id="ARBA00023136"/>
    </source>
</evidence>
<sequence length="227" mass="25045">MYPFTKTFRSLKEANLLGLMMACAGLAIVVVLVAVGMITWGTANLVKIQTGWLDALVNWIVGVILGIGGWFMLPALSVFIAGMFQEKTIRRVERLSYPEVVRRESPAFWGELIADLKFTLWALLLNMLVLPLYLFGIGFVVSILLNSYLLGREFFESVAGYHIGKPQAKKLGQQNRGTVYGGGFVITLLTLVPLLNLFVPIIAIVWMVHVYHGLCQNAAGSLRTGVV</sequence>
<feature type="transmembrane region" description="Helical" evidence="5">
    <location>
        <begin position="184"/>
        <end position="208"/>
    </location>
</feature>
<keyword evidence="3 5" id="KW-1133">Transmembrane helix</keyword>
<reference evidence="6" key="1">
    <citation type="journal article" date="2015" name="PeerJ">
        <title>First genomic representation of candidate bacterial phylum KSB3 points to enhanced environmental sensing as a trigger of wastewater bulking.</title>
        <authorList>
            <person name="Sekiguchi Y."/>
            <person name="Ohashi A."/>
            <person name="Parks D.H."/>
            <person name="Yamauchi T."/>
            <person name="Tyson G.W."/>
            <person name="Hugenholtz P."/>
        </authorList>
    </citation>
    <scope>NUCLEOTIDE SEQUENCE [LARGE SCALE GENOMIC DNA]</scope>
</reference>
<proteinExistence type="predicted"/>
<keyword evidence="7" id="KW-1185">Reference proteome</keyword>
<organism evidence="6">
    <name type="scientific">Vecturithrix granuli</name>
    <dbReference type="NCBI Taxonomy" id="1499967"/>
    <lineage>
        <taxon>Bacteria</taxon>
        <taxon>Candidatus Moduliflexota</taxon>
        <taxon>Candidatus Vecturitrichia</taxon>
        <taxon>Candidatus Vecturitrichales</taxon>
        <taxon>Candidatus Vecturitrichaceae</taxon>
        <taxon>Candidatus Vecturithrix</taxon>
    </lineage>
</organism>
<evidence type="ECO:0000256" key="5">
    <source>
        <dbReference type="SAM" id="Phobius"/>
    </source>
</evidence>
<keyword evidence="2 5" id="KW-0812">Transmembrane</keyword>
<evidence type="ECO:0000313" key="6">
    <source>
        <dbReference type="EMBL" id="GAK56255.1"/>
    </source>
</evidence>
<evidence type="ECO:0000256" key="3">
    <source>
        <dbReference type="ARBA" id="ARBA00022989"/>
    </source>
</evidence>
<feature type="transmembrane region" description="Helical" evidence="5">
    <location>
        <begin position="16"/>
        <end position="39"/>
    </location>
</feature>
<feature type="transmembrane region" description="Helical" evidence="5">
    <location>
        <begin position="59"/>
        <end position="84"/>
    </location>
</feature>
<evidence type="ECO:0000256" key="2">
    <source>
        <dbReference type="ARBA" id="ARBA00022692"/>
    </source>
</evidence>